<organism evidence="10 11">
    <name type="scientific">Sporothrix eucalyptigena</name>
    <dbReference type="NCBI Taxonomy" id="1812306"/>
    <lineage>
        <taxon>Eukaryota</taxon>
        <taxon>Fungi</taxon>
        <taxon>Dikarya</taxon>
        <taxon>Ascomycota</taxon>
        <taxon>Pezizomycotina</taxon>
        <taxon>Sordariomycetes</taxon>
        <taxon>Sordariomycetidae</taxon>
        <taxon>Ophiostomatales</taxon>
        <taxon>Ophiostomataceae</taxon>
        <taxon>Sporothrix</taxon>
    </lineage>
</organism>
<evidence type="ECO:0000256" key="1">
    <source>
        <dbReference type="ARBA" id="ARBA00001917"/>
    </source>
</evidence>
<keyword evidence="5 6" id="KW-0408">Iron</keyword>
<dbReference type="InterPro" id="IPR036400">
    <property type="entry name" value="Cyt_B5-like_heme/steroid_sf"/>
</dbReference>
<keyword evidence="2 6" id="KW-0349">Heme</keyword>
<dbReference type="PROSITE" id="PS00191">
    <property type="entry name" value="CYTOCHROME_B5_1"/>
    <property type="match status" value="1"/>
</dbReference>
<dbReference type="PROSITE" id="PS00557">
    <property type="entry name" value="FMN_HYDROXY_ACID_DH_1"/>
    <property type="match status" value="1"/>
</dbReference>
<feature type="region of interest" description="Disordered" evidence="7">
    <location>
        <begin position="59"/>
        <end position="98"/>
    </location>
</feature>
<evidence type="ECO:0000256" key="6">
    <source>
        <dbReference type="RuleBase" id="RU362121"/>
    </source>
</evidence>
<gene>
    <name evidence="10" type="ORF">SEUCBS140593_005651</name>
</gene>
<feature type="compositionally biased region" description="Basic residues" evidence="7">
    <location>
        <begin position="80"/>
        <end position="89"/>
    </location>
</feature>
<evidence type="ECO:0000256" key="7">
    <source>
        <dbReference type="SAM" id="MobiDB-lite"/>
    </source>
</evidence>
<sequence>MDAREVAKHASATSCWVVIHGNVYDVTDYLGEHPGGQALLLKCAGADATPEYTKVHATSTVQETLPKSKHLGPLDGSTRQHLRSVKKAKPKEPKQPPGSLQLALCVRLADFEPIARAAISRQAYTYISSAADTLQSHHDNLAQWSKITFIPRVLRDVSASAMDTSTSILGQPCALPFFIAATGLASLTHPDGERALATAAALRGIHFSPSTYSSIPHHEVAQAHRQTLQKISFTNSSLFFQLYVHNGRDKTLQLIRDAREAGYGGLLVTVDTPCVGNRDEDRRLKIEDEVALGAAQPVNSDKVVPGSNSGQLARSLTWADLAWIREAWGHDRPLALKGIQSAEDARLAADAGVTAVYLSNHGGRQLHSAPSCLATLLRIRQQCPEILDLCEVVVDGGCLRGGDVLKAICLGAKAVGLGRPLLYALGAYGMEGVLKAIDILKHELETTMALLGVTRLGQLNSSYVNVAKLAHEIDGMDSYSSKL</sequence>
<evidence type="ECO:0000256" key="5">
    <source>
        <dbReference type="ARBA" id="ARBA00023004"/>
    </source>
</evidence>
<dbReference type="PROSITE" id="PS50255">
    <property type="entry name" value="CYTOCHROME_B5_2"/>
    <property type="match status" value="1"/>
</dbReference>
<keyword evidence="11" id="KW-1185">Reference proteome</keyword>
<keyword evidence="3 6" id="KW-0479">Metal-binding</keyword>
<dbReference type="InterPro" id="IPR037396">
    <property type="entry name" value="FMN_HAD"/>
</dbReference>
<dbReference type="InterPro" id="IPR018506">
    <property type="entry name" value="Cyt_B5_heme-BS"/>
</dbReference>
<evidence type="ECO:0000256" key="3">
    <source>
        <dbReference type="ARBA" id="ARBA00022723"/>
    </source>
</evidence>
<comment type="similarity">
    <text evidence="6">Belongs to the cytochrome b5 family.</text>
</comment>
<dbReference type="SMART" id="SM01117">
    <property type="entry name" value="Cyt-b5"/>
    <property type="match status" value="1"/>
</dbReference>
<dbReference type="InterPro" id="IPR000262">
    <property type="entry name" value="FMN-dep_DH"/>
</dbReference>
<evidence type="ECO:0000313" key="11">
    <source>
        <dbReference type="Proteomes" id="UP001642482"/>
    </source>
</evidence>
<evidence type="ECO:0000313" key="10">
    <source>
        <dbReference type="EMBL" id="CAK7224682.1"/>
    </source>
</evidence>
<proteinExistence type="inferred from homology"/>
<comment type="caution">
    <text evidence="10">The sequence shown here is derived from an EMBL/GenBank/DDBJ whole genome shotgun (WGS) entry which is preliminary data.</text>
</comment>
<dbReference type="Pfam" id="PF01070">
    <property type="entry name" value="FMN_dh"/>
    <property type="match status" value="1"/>
</dbReference>
<protein>
    <recommendedName>
        <fullName evidence="12">L-lactate dehydrogenase (Cytochrome)</fullName>
    </recommendedName>
</protein>
<name>A0ABP0BY67_9PEZI</name>
<evidence type="ECO:0000259" key="8">
    <source>
        <dbReference type="PROSITE" id="PS50255"/>
    </source>
</evidence>
<dbReference type="PANTHER" id="PTHR10578">
    <property type="entry name" value="S -2-HYDROXY-ACID OXIDASE-RELATED"/>
    <property type="match status" value="1"/>
</dbReference>
<accession>A0ABP0BY67</accession>
<dbReference type="PANTHER" id="PTHR10578:SF104">
    <property type="entry name" value="CYTOCHROME B2, MITOCHONDRIAL-RELATED"/>
    <property type="match status" value="1"/>
</dbReference>
<evidence type="ECO:0008006" key="12">
    <source>
        <dbReference type="Google" id="ProtNLM"/>
    </source>
</evidence>
<dbReference type="PROSITE" id="PS51349">
    <property type="entry name" value="FMN_HYDROXY_ACID_DH_2"/>
    <property type="match status" value="1"/>
</dbReference>
<dbReference type="EMBL" id="CAWUHD010000056">
    <property type="protein sequence ID" value="CAK7224682.1"/>
    <property type="molecule type" value="Genomic_DNA"/>
</dbReference>
<dbReference type="SUPFAM" id="SSF55856">
    <property type="entry name" value="Cytochrome b5-like heme/steroid binding domain"/>
    <property type="match status" value="1"/>
</dbReference>
<dbReference type="SUPFAM" id="SSF51395">
    <property type="entry name" value="FMN-linked oxidoreductases"/>
    <property type="match status" value="1"/>
</dbReference>
<feature type="domain" description="Cytochrome b5 heme-binding" evidence="8">
    <location>
        <begin position="1"/>
        <end position="75"/>
    </location>
</feature>
<dbReference type="Proteomes" id="UP001642482">
    <property type="component" value="Unassembled WGS sequence"/>
</dbReference>
<evidence type="ECO:0000256" key="2">
    <source>
        <dbReference type="ARBA" id="ARBA00022617"/>
    </source>
</evidence>
<evidence type="ECO:0000259" key="9">
    <source>
        <dbReference type="PROSITE" id="PS51349"/>
    </source>
</evidence>
<dbReference type="Gene3D" id="3.10.120.10">
    <property type="entry name" value="Cytochrome b5-like heme/steroid binding domain"/>
    <property type="match status" value="1"/>
</dbReference>
<dbReference type="Gene3D" id="3.20.20.70">
    <property type="entry name" value="Aldolase class I"/>
    <property type="match status" value="1"/>
</dbReference>
<dbReference type="InterPro" id="IPR013785">
    <property type="entry name" value="Aldolase_TIM"/>
</dbReference>
<dbReference type="InterPro" id="IPR008259">
    <property type="entry name" value="FMN_hydac_DH_AS"/>
</dbReference>
<dbReference type="Pfam" id="PF00173">
    <property type="entry name" value="Cyt-b5"/>
    <property type="match status" value="1"/>
</dbReference>
<comment type="cofactor">
    <cofactor evidence="1">
        <name>FMN</name>
        <dbReference type="ChEBI" id="CHEBI:58210"/>
    </cofactor>
</comment>
<feature type="domain" description="FMN hydroxy acid dehydrogenase" evidence="9">
    <location>
        <begin position="100"/>
        <end position="469"/>
    </location>
</feature>
<keyword evidence="4" id="KW-0560">Oxidoreductase</keyword>
<reference evidence="10 11" key="1">
    <citation type="submission" date="2024-01" db="EMBL/GenBank/DDBJ databases">
        <authorList>
            <person name="Allen C."/>
            <person name="Tagirdzhanova G."/>
        </authorList>
    </citation>
    <scope>NUCLEOTIDE SEQUENCE [LARGE SCALE GENOMIC DNA]</scope>
</reference>
<evidence type="ECO:0000256" key="4">
    <source>
        <dbReference type="ARBA" id="ARBA00023002"/>
    </source>
</evidence>
<dbReference type="InterPro" id="IPR001199">
    <property type="entry name" value="Cyt_B5-like_heme/steroid-bd"/>
</dbReference>